<comment type="similarity">
    <text evidence="2">Belongs to the ABC transporter superfamily. ABCF family. EF3 subfamily.</text>
</comment>
<keyword evidence="11" id="KW-1185">Reference proteome</keyword>
<keyword evidence="5" id="KW-0547">Nucleotide-binding</keyword>
<evidence type="ECO:0000313" key="10">
    <source>
        <dbReference type="EMBL" id="TPX57134.1"/>
    </source>
</evidence>
<proteinExistence type="inferred from homology"/>
<dbReference type="Proteomes" id="UP000318582">
    <property type="component" value="Unassembled WGS sequence"/>
</dbReference>
<dbReference type="FunFam" id="1.25.10.10:FF:000076">
    <property type="entry name" value="Elongation factor 3"/>
    <property type="match status" value="1"/>
</dbReference>
<dbReference type="Gene3D" id="1.25.10.10">
    <property type="entry name" value="Leucine-rich Repeat Variant"/>
    <property type="match status" value="1"/>
</dbReference>
<dbReference type="EMBL" id="QEAQ01000057">
    <property type="protein sequence ID" value="TPX57134.1"/>
    <property type="molecule type" value="Genomic_DNA"/>
</dbReference>
<evidence type="ECO:0000256" key="1">
    <source>
        <dbReference type="ARBA" id="ARBA00004496"/>
    </source>
</evidence>
<protein>
    <recommendedName>
        <fullName evidence="12">Chromo domain-containing protein</fullName>
    </recommendedName>
</protein>
<dbReference type="InterPro" id="IPR003593">
    <property type="entry name" value="AAA+_ATPase"/>
</dbReference>
<keyword evidence="3" id="KW-0963">Cytoplasm</keyword>
<feature type="region of interest" description="Disordered" evidence="7">
    <location>
        <begin position="1000"/>
        <end position="1029"/>
    </location>
</feature>
<dbReference type="CDD" id="cd03221">
    <property type="entry name" value="ABCF_EF-3"/>
    <property type="match status" value="1"/>
</dbReference>
<keyword evidence="6" id="KW-0067">ATP-binding</keyword>
<dbReference type="Gene3D" id="3.40.50.300">
    <property type="entry name" value="P-loop containing nucleotide triphosphate hydrolases"/>
    <property type="match status" value="2"/>
</dbReference>
<dbReference type="FunFam" id="3.40.50.300:FF:000193">
    <property type="entry name" value="Probable Elongation factor 3"/>
    <property type="match status" value="1"/>
</dbReference>
<dbReference type="AlphaFoldDB" id="A0A507DZQ6"/>
<dbReference type="FunFam" id="2.40.50.990:FF:000002">
    <property type="entry name" value="mRNA export factor elf1"/>
    <property type="match status" value="1"/>
</dbReference>
<dbReference type="Pfam" id="PF00385">
    <property type="entry name" value="Chromo"/>
    <property type="match status" value="1"/>
</dbReference>
<dbReference type="InterPro" id="IPR017871">
    <property type="entry name" value="ABC_transporter-like_CS"/>
</dbReference>
<evidence type="ECO:0000256" key="6">
    <source>
        <dbReference type="ARBA" id="ARBA00022840"/>
    </source>
</evidence>
<accession>A0A507DZQ6</accession>
<dbReference type="InterPro" id="IPR027417">
    <property type="entry name" value="P-loop_NTPase"/>
</dbReference>
<dbReference type="PROSITE" id="PS50013">
    <property type="entry name" value="CHROMO_2"/>
    <property type="match status" value="1"/>
</dbReference>
<feature type="compositionally biased region" description="Basic and acidic residues" evidence="7">
    <location>
        <begin position="1000"/>
        <end position="1012"/>
    </location>
</feature>
<dbReference type="InterPro" id="IPR011989">
    <property type="entry name" value="ARM-like"/>
</dbReference>
<dbReference type="SUPFAM" id="SSF48371">
    <property type="entry name" value="ARM repeat"/>
    <property type="match status" value="1"/>
</dbReference>
<dbReference type="SUPFAM" id="SSF52540">
    <property type="entry name" value="P-loop containing nucleoside triphosphate hydrolases"/>
    <property type="match status" value="2"/>
</dbReference>
<gene>
    <name evidence="10" type="ORF">PhCBS80983_g04005</name>
</gene>
<dbReference type="InterPro" id="IPR050611">
    <property type="entry name" value="ABCF"/>
</dbReference>
<dbReference type="GO" id="GO:0005524">
    <property type="term" value="F:ATP binding"/>
    <property type="evidence" value="ECO:0007669"/>
    <property type="project" value="UniProtKB-KW"/>
</dbReference>
<sequence>MPVPSATTGDMAGPTIPSPDAARIRDLLNKLYTCETSDECITIGADLGDAIKSAGISTLESAGVLDNLSSQAQNKKSGLAREGALLGMYGLARSLGRPGEPYLMALLPVMLDAYADKGQPVREAAEMAVKALMAVPSPYSTKVILPYLYDAMTRKWQTMVGALDVLGKLAATAPEQVALALPEIIPHVTERLHDTKDEVSKAATVCMTNVCKVANNPDIAPHLPMLVSCMARPTEVPDCVQKLSATTFVAEVTGPALAIMVPLLARALNERAMTVVRPTTVITDNLCKLVRDPKDAGQFLPQLLPGLNKLIETAAFPEIRQLAAVARNTLVKAGGDGHDDTPQRSIATEAELTTRLRGLLADVADCKEVDAFAAKALAYAASNLHEVLVIEVYNDAEWQAACTPYLSSFIPQDKAAAITSKLSAHYRDAEHARRIKESGLDDETGEELCSCDFSLAYGGMMLLNHTTLRLMRGRRYGLCGANGAGKSTLMRAISLGKVENFPSADELRAVLVEHSLQGEDTSLPVLEFVASDKRLKNVGRAAIQAALCEVGFDGERLEQQVGSLSGGWKMKLELARAILMDADLLLLDEPTNHLDVGNVAWLENYLNSQEKLTVLVVSHDSGFLDNVCTDIIHYERKKLVFYKGNLSKFVERKPEAKSYYTLSTENVKFAFPPPAFLQGINSKTKSILKMTGVSYAYPGCDKPSLTGVSVGVSLSSRVAIIGPNGAGKSTMIKVLTGEAIPQEGQVWKHPNLRIGYVAQHAFHHLDQHLEKTPNQYIQWRYQSGEDREVLEKESRKLNEQDLKQMEVSIEVKGQHRRVEYLIGRQKLKKSFQYEVKWIGMLPKHNTWIPREKLLELGFQKLVQAFDDREASREGQGYRELTPSVIRKHIEDVGLDGDIADNNAMRGLSGGQKVKVVIAAAMWNNPHMLVLDEPTNYLDRDSLGGLACAIRDWGGAVVMISHNEEFVGALCPEVWNVEAGKLTKKGKGVVNEDAFEDNAKEEAAQKKIEDKVAAKPKKKKMTRNDVKAREVRRRARHMKWLVEGGTKEPDTDSD</sequence>
<dbReference type="Pfam" id="PF24984">
    <property type="entry name" value="HEAT_EF3_GNC1"/>
    <property type="match status" value="1"/>
</dbReference>
<reference evidence="10 11" key="1">
    <citation type="journal article" date="2019" name="Sci. Rep.">
        <title>Comparative genomics of chytrid fungi reveal insights into the obligate biotrophic and pathogenic lifestyle of Synchytrium endobioticum.</title>
        <authorList>
            <person name="van de Vossenberg B.T.L.H."/>
            <person name="Warris S."/>
            <person name="Nguyen H.D.T."/>
            <person name="van Gent-Pelzer M.P.E."/>
            <person name="Joly D.L."/>
            <person name="van de Geest H.C."/>
            <person name="Bonants P.J.M."/>
            <person name="Smith D.S."/>
            <person name="Levesque C.A."/>
            <person name="van der Lee T.A.J."/>
        </authorList>
    </citation>
    <scope>NUCLEOTIDE SEQUENCE [LARGE SCALE GENOMIC DNA]</scope>
    <source>
        <strain evidence="10 11">CBS 809.83</strain>
    </source>
</reference>
<feature type="domain" description="ABC transporter" evidence="9">
    <location>
        <begin position="448"/>
        <end position="662"/>
    </location>
</feature>
<evidence type="ECO:0000259" key="9">
    <source>
        <dbReference type="PROSITE" id="PS50893"/>
    </source>
</evidence>
<comment type="caution">
    <text evidence="10">The sequence shown here is derived from an EMBL/GenBank/DDBJ whole genome shotgun (WGS) entry which is preliminary data.</text>
</comment>
<dbReference type="InterPro" id="IPR000953">
    <property type="entry name" value="Chromo/chromo_shadow_dom"/>
</dbReference>
<dbReference type="InterPro" id="IPR047038">
    <property type="entry name" value="eEF3_chromodomain-like_sf"/>
</dbReference>
<dbReference type="PROSITE" id="PS50893">
    <property type="entry name" value="ABC_TRANSPORTER_2"/>
    <property type="match status" value="2"/>
</dbReference>
<dbReference type="InterPro" id="IPR003439">
    <property type="entry name" value="ABC_transporter-like_ATP-bd"/>
</dbReference>
<dbReference type="SMART" id="SM00382">
    <property type="entry name" value="AAA"/>
    <property type="match status" value="2"/>
</dbReference>
<feature type="domain" description="ABC transporter" evidence="9">
    <location>
        <begin position="688"/>
        <end position="1003"/>
    </location>
</feature>
<dbReference type="CDD" id="cd18626">
    <property type="entry name" value="CD_eEF3"/>
    <property type="match status" value="1"/>
</dbReference>
<dbReference type="GO" id="GO:0005737">
    <property type="term" value="C:cytoplasm"/>
    <property type="evidence" value="ECO:0007669"/>
    <property type="project" value="UniProtKB-SubCell"/>
</dbReference>
<dbReference type="InterPro" id="IPR016024">
    <property type="entry name" value="ARM-type_fold"/>
</dbReference>
<dbReference type="Pfam" id="PF24987">
    <property type="entry name" value="HEAT_EF3_N"/>
    <property type="match status" value="1"/>
</dbReference>
<dbReference type="InterPro" id="IPR015688">
    <property type="entry name" value="eEF3_ABC2_chromodomain-like"/>
</dbReference>
<dbReference type="STRING" id="109895.A0A507DZQ6"/>
<feature type="domain" description="Chromo" evidence="8">
    <location>
        <begin position="816"/>
        <end position="877"/>
    </location>
</feature>
<comment type="subcellular location">
    <subcellularLocation>
        <location evidence="1">Cytoplasm</location>
    </subcellularLocation>
</comment>
<evidence type="ECO:0000256" key="3">
    <source>
        <dbReference type="ARBA" id="ARBA00022490"/>
    </source>
</evidence>
<dbReference type="GO" id="GO:0016887">
    <property type="term" value="F:ATP hydrolysis activity"/>
    <property type="evidence" value="ECO:0007669"/>
    <property type="project" value="InterPro"/>
</dbReference>
<evidence type="ECO:0000256" key="5">
    <source>
        <dbReference type="ARBA" id="ARBA00022741"/>
    </source>
</evidence>
<evidence type="ECO:0000256" key="7">
    <source>
        <dbReference type="SAM" id="MobiDB-lite"/>
    </source>
</evidence>
<dbReference type="PROSITE" id="PS00211">
    <property type="entry name" value="ABC_TRANSPORTER_1"/>
    <property type="match status" value="2"/>
</dbReference>
<dbReference type="Pfam" id="PF00005">
    <property type="entry name" value="ABC_tran"/>
    <property type="match status" value="2"/>
</dbReference>
<name>A0A507DZQ6_9FUNG</name>
<dbReference type="PANTHER" id="PTHR19211">
    <property type="entry name" value="ATP-BINDING TRANSPORT PROTEIN-RELATED"/>
    <property type="match status" value="1"/>
</dbReference>
<evidence type="ECO:0000256" key="4">
    <source>
        <dbReference type="ARBA" id="ARBA00022737"/>
    </source>
</evidence>
<organism evidence="10 11">
    <name type="scientific">Powellomyces hirtus</name>
    <dbReference type="NCBI Taxonomy" id="109895"/>
    <lineage>
        <taxon>Eukaryota</taxon>
        <taxon>Fungi</taxon>
        <taxon>Fungi incertae sedis</taxon>
        <taxon>Chytridiomycota</taxon>
        <taxon>Chytridiomycota incertae sedis</taxon>
        <taxon>Chytridiomycetes</taxon>
        <taxon>Spizellomycetales</taxon>
        <taxon>Powellomycetaceae</taxon>
        <taxon>Powellomyces</taxon>
    </lineage>
</organism>
<evidence type="ECO:0008006" key="12">
    <source>
        <dbReference type="Google" id="ProtNLM"/>
    </source>
</evidence>
<evidence type="ECO:0000259" key="8">
    <source>
        <dbReference type="PROSITE" id="PS50013"/>
    </source>
</evidence>
<dbReference type="PANTHER" id="PTHR19211:SF14">
    <property type="entry name" value="ATP-BINDING CASSETTE SUB-FAMILY F MEMBER 1"/>
    <property type="match status" value="1"/>
</dbReference>
<dbReference type="Gene3D" id="2.40.50.990">
    <property type="match status" value="1"/>
</dbReference>
<dbReference type="InterPro" id="IPR023780">
    <property type="entry name" value="Chromo_domain"/>
</dbReference>
<evidence type="ECO:0000256" key="2">
    <source>
        <dbReference type="ARBA" id="ARBA00011054"/>
    </source>
</evidence>
<dbReference type="SMART" id="SM00298">
    <property type="entry name" value="CHROMO"/>
    <property type="match status" value="1"/>
</dbReference>
<keyword evidence="4" id="KW-0677">Repeat</keyword>
<evidence type="ECO:0000313" key="11">
    <source>
        <dbReference type="Proteomes" id="UP000318582"/>
    </source>
</evidence>